<dbReference type="CDD" id="cd04301">
    <property type="entry name" value="NAT_SF"/>
    <property type="match status" value="1"/>
</dbReference>
<evidence type="ECO:0000259" key="3">
    <source>
        <dbReference type="PROSITE" id="PS51186"/>
    </source>
</evidence>
<dbReference type="EMBL" id="JBITGY010000010">
    <property type="protein sequence ID" value="MFI6502721.1"/>
    <property type="molecule type" value="Genomic_DNA"/>
</dbReference>
<proteinExistence type="predicted"/>
<evidence type="ECO:0000256" key="2">
    <source>
        <dbReference type="ARBA" id="ARBA00023315"/>
    </source>
</evidence>
<dbReference type="Gene3D" id="3.40.630.30">
    <property type="match status" value="1"/>
</dbReference>
<gene>
    <name evidence="4" type="ORF">ACIBG2_35455</name>
</gene>
<keyword evidence="5" id="KW-1185">Reference proteome</keyword>
<protein>
    <submittedName>
        <fullName evidence="4">GNAT family N-acetyltransferase</fullName>
        <ecNumber evidence="4">2.3.-.-</ecNumber>
    </submittedName>
</protein>
<reference evidence="4 5" key="1">
    <citation type="submission" date="2024-10" db="EMBL/GenBank/DDBJ databases">
        <title>The Natural Products Discovery Center: Release of the First 8490 Sequenced Strains for Exploring Actinobacteria Biosynthetic Diversity.</title>
        <authorList>
            <person name="Kalkreuter E."/>
            <person name="Kautsar S.A."/>
            <person name="Yang D."/>
            <person name="Bader C.D."/>
            <person name="Teijaro C.N."/>
            <person name="Fluegel L."/>
            <person name="Davis C.M."/>
            <person name="Simpson J.R."/>
            <person name="Lauterbach L."/>
            <person name="Steele A.D."/>
            <person name="Gui C."/>
            <person name="Meng S."/>
            <person name="Li G."/>
            <person name="Viehrig K."/>
            <person name="Ye F."/>
            <person name="Su P."/>
            <person name="Kiefer A.F."/>
            <person name="Nichols A."/>
            <person name="Cepeda A.J."/>
            <person name="Yan W."/>
            <person name="Fan B."/>
            <person name="Jiang Y."/>
            <person name="Adhikari A."/>
            <person name="Zheng C.-J."/>
            <person name="Schuster L."/>
            <person name="Cowan T.M."/>
            <person name="Smanski M.J."/>
            <person name="Chevrette M.G."/>
            <person name="De Carvalho L.P.S."/>
            <person name="Shen B."/>
        </authorList>
    </citation>
    <scope>NUCLEOTIDE SEQUENCE [LARGE SCALE GENOMIC DNA]</scope>
    <source>
        <strain evidence="4 5">NPDC050545</strain>
    </source>
</reference>
<dbReference type="PANTHER" id="PTHR43877">
    <property type="entry name" value="AMINOALKYLPHOSPHONATE N-ACETYLTRANSFERASE-RELATED-RELATED"/>
    <property type="match status" value="1"/>
</dbReference>
<dbReference type="Pfam" id="PF00583">
    <property type="entry name" value="Acetyltransf_1"/>
    <property type="match status" value="1"/>
</dbReference>
<accession>A0ABW7Z3Y1</accession>
<keyword evidence="1 4" id="KW-0808">Transferase</keyword>
<comment type="caution">
    <text evidence="4">The sequence shown here is derived from an EMBL/GenBank/DDBJ whole genome shotgun (WGS) entry which is preliminary data.</text>
</comment>
<dbReference type="RefSeq" id="WP_397088198.1">
    <property type="nucleotide sequence ID" value="NZ_JBITGY010000010.1"/>
</dbReference>
<organism evidence="4 5">
    <name type="scientific">Nonomuraea typhae</name>
    <dbReference type="NCBI Taxonomy" id="2603600"/>
    <lineage>
        <taxon>Bacteria</taxon>
        <taxon>Bacillati</taxon>
        <taxon>Actinomycetota</taxon>
        <taxon>Actinomycetes</taxon>
        <taxon>Streptosporangiales</taxon>
        <taxon>Streptosporangiaceae</taxon>
        <taxon>Nonomuraea</taxon>
    </lineage>
</organism>
<name>A0ABW7Z3Y1_9ACTN</name>
<dbReference type="EC" id="2.3.-.-" evidence="4"/>
<sequence length="156" mass="17367">MLIVENLLPGDREAWEELFRGYIAFYGRAEPQSMYDRAWAEFQEDTRLHALGARLDGRLAGITHFLVHGSTSAPDARICYLQDLFTAPDARGHGVGRALIAAVTGWAASRGCARVYWMTQETNATARRLYDQVADNPGFLKYQIDLTLPGSSRGES</sequence>
<evidence type="ECO:0000256" key="1">
    <source>
        <dbReference type="ARBA" id="ARBA00022679"/>
    </source>
</evidence>
<dbReference type="SUPFAM" id="SSF55729">
    <property type="entry name" value="Acyl-CoA N-acyltransferases (Nat)"/>
    <property type="match status" value="1"/>
</dbReference>
<evidence type="ECO:0000313" key="5">
    <source>
        <dbReference type="Proteomes" id="UP001612741"/>
    </source>
</evidence>
<dbReference type="GO" id="GO:0016746">
    <property type="term" value="F:acyltransferase activity"/>
    <property type="evidence" value="ECO:0007669"/>
    <property type="project" value="UniProtKB-KW"/>
</dbReference>
<evidence type="ECO:0000313" key="4">
    <source>
        <dbReference type="EMBL" id="MFI6502721.1"/>
    </source>
</evidence>
<dbReference type="PROSITE" id="PS51186">
    <property type="entry name" value="GNAT"/>
    <property type="match status" value="1"/>
</dbReference>
<dbReference type="Proteomes" id="UP001612741">
    <property type="component" value="Unassembled WGS sequence"/>
</dbReference>
<keyword evidence="2 4" id="KW-0012">Acyltransferase</keyword>
<dbReference type="InterPro" id="IPR016181">
    <property type="entry name" value="Acyl_CoA_acyltransferase"/>
</dbReference>
<dbReference type="InterPro" id="IPR000182">
    <property type="entry name" value="GNAT_dom"/>
</dbReference>
<feature type="domain" description="N-acetyltransferase" evidence="3">
    <location>
        <begin position="2"/>
        <end position="156"/>
    </location>
</feature>
<dbReference type="InterPro" id="IPR050832">
    <property type="entry name" value="Bact_Acetyltransf"/>
</dbReference>